<evidence type="ECO:0000256" key="4">
    <source>
        <dbReference type="ARBA" id="ARBA00022692"/>
    </source>
</evidence>
<dbReference type="GeneID" id="73378195"/>
<comment type="similarity">
    <text evidence="2 9">Belongs to the COX20 family.</text>
</comment>
<reference evidence="11" key="1">
    <citation type="journal article" date="2022" name="DNA Res.">
        <title>Genome analysis of five recently described species of the CUG-Ser clade uncovers Candida theae as a new hybrid lineage with pathogenic potential in the Candida parapsilosis species complex.</title>
        <authorList>
            <person name="Mixao V."/>
            <person name="Del Olmo V."/>
            <person name="Hegedusova E."/>
            <person name="Saus E."/>
            <person name="Pryszcz L."/>
            <person name="Cillingova A."/>
            <person name="Nosek J."/>
            <person name="Gabaldon T."/>
        </authorList>
    </citation>
    <scope>NUCLEOTIDE SEQUENCE</scope>
    <source>
        <strain evidence="11">CBS 10844</strain>
    </source>
</reference>
<keyword evidence="4" id="KW-0812">Transmembrane</keyword>
<evidence type="ECO:0000256" key="10">
    <source>
        <dbReference type="SAM" id="MobiDB-lite"/>
    </source>
</evidence>
<keyword evidence="12" id="KW-1185">Reference proteome</keyword>
<evidence type="ECO:0000256" key="9">
    <source>
        <dbReference type="PIRNR" id="PIRNR007871"/>
    </source>
</evidence>
<dbReference type="Proteomes" id="UP001202479">
    <property type="component" value="Unassembled WGS sequence"/>
</dbReference>
<dbReference type="InterPro" id="IPR022533">
    <property type="entry name" value="Cox20"/>
</dbReference>
<dbReference type="PIRSF" id="PIRSF007871">
    <property type="entry name" value="Cox20"/>
    <property type="match status" value="1"/>
</dbReference>
<evidence type="ECO:0000256" key="8">
    <source>
        <dbReference type="ARBA" id="ARBA00023136"/>
    </source>
</evidence>
<keyword evidence="6" id="KW-1133">Transmembrane helix</keyword>
<feature type="region of interest" description="Disordered" evidence="10">
    <location>
        <begin position="1"/>
        <end position="60"/>
    </location>
</feature>
<comment type="function">
    <text evidence="9">Involved in the assembly of the cytochrome c oxidase complex.</text>
</comment>
<evidence type="ECO:0000256" key="5">
    <source>
        <dbReference type="ARBA" id="ARBA00022792"/>
    </source>
</evidence>
<feature type="region of interest" description="Disordered" evidence="10">
    <location>
        <begin position="144"/>
        <end position="163"/>
    </location>
</feature>
<dbReference type="GO" id="GO:0005743">
    <property type="term" value="C:mitochondrial inner membrane"/>
    <property type="evidence" value="ECO:0007669"/>
    <property type="project" value="UniProtKB-SubCell"/>
</dbReference>
<dbReference type="AlphaFoldDB" id="A0AAI9T0M9"/>
<name>A0AAI9T0M9_9ASCO</name>
<evidence type="ECO:0000313" key="12">
    <source>
        <dbReference type="Proteomes" id="UP001202479"/>
    </source>
</evidence>
<evidence type="ECO:0000256" key="2">
    <source>
        <dbReference type="ARBA" id="ARBA00009575"/>
    </source>
</evidence>
<dbReference type="PANTHER" id="PTHR31586">
    <property type="entry name" value="CYTOCHROME C OXIDASE PROTEIN 20"/>
    <property type="match status" value="1"/>
</dbReference>
<evidence type="ECO:0000256" key="7">
    <source>
        <dbReference type="ARBA" id="ARBA00023128"/>
    </source>
</evidence>
<comment type="subcellular location">
    <subcellularLocation>
        <location evidence="1 9">Mitochondrion inner membrane</location>
    </subcellularLocation>
</comment>
<dbReference type="PANTHER" id="PTHR31586:SF1">
    <property type="entry name" value="CYTOCHROME C OXIDASE ASSEMBLY PROTEIN COX20, MITOCHONDRIAL"/>
    <property type="match status" value="1"/>
</dbReference>
<feature type="compositionally biased region" description="Polar residues" evidence="10">
    <location>
        <begin position="1"/>
        <end position="12"/>
    </location>
</feature>
<dbReference type="Pfam" id="PF12597">
    <property type="entry name" value="Cox20"/>
    <property type="match status" value="1"/>
</dbReference>
<organism evidence="11 12">
    <name type="scientific">Candida oxycetoniae</name>
    <dbReference type="NCBI Taxonomy" id="497107"/>
    <lineage>
        <taxon>Eukaryota</taxon>
        <taxon>Fungi</taxon>
        <taxon>Dikarya</taxon>
        <taxon>Ascomycota</taxon>
        <taxon>Saccharomycotina</taxon>
        <taxon>Pichiomycetes</taxon>
        <taxon>Debaryomycetaceae</taxon>
        <taxon>Candida/Lodderomyces clade</taxon>
        <taxon>Candida</taxon>
    </lineage>
</organism>
<comment type="caution">
    <text evidence="11">The sequence shown here is derived from an EMBL/GenBank/DDBJ whole genome shotgun (WGS) entry which is preliminary data.</text>
</comment>
<evidence type="ECO:0000256" key="1">
    <source>
        <dbReference type="ARBA" id="ARBA00004273"/>
    </source>
</evidence>
<protein>
    <recommendedName>
        <fullName evidence="3 9">Cytochrome c oxidase assembly protein COX20, mitochondrial</fullName>
    </recommendedName>
</protein>
<evidence type="ECO:0000313" key="11">
    <source>
        <dbReference type="EMBL" id="KAI3406447.2"/>
    </source>
</evidence>
<dbReference type="EMBL" id="JAHUZD010000023">
    <property type="protein sequence ID" value="KAI3406447.2"/>
    <property type="molecule type" value="Genomic_DNA"/>
</dbReference>
<keyword evidence="7 9" id="KW-0496">Mitochondrion</keyword>
<keyword evidence="5 9" id="KW-0999">Mitochondrion inner membrane</keyword>
<dbReference type="RefSeq" id="XP_049182192.1">
    <property type="nucleotide sequence ID" value="XM_049326503.1"/>
</dbReference>
<gene>
    <name evidence="11" type="ORF">KGF56_000578</name>
</gene>
<accession>A0AAI9T0M9</accession>
<proteinExistence type="inferred from homology"/>
<evidence type="ECO:0000256" key="6">
    <source>
        <dbReference type="ARBA" id="ARBA00022989"/>
    </source>
</evidence>
<dbReference type="GO" id="GO:0033617">
    <property type="term" value="P:mitochondrial respiratory chain complex IV assembly"/>
    <property type="evidence" value="ECO:0007669"/>
    <property type="project" value="InterPro"/>
</dbReference>
<keyword evidence="8 9" id="KW-0472">Membrane</keyword>
<sequence>MGWFSGSSTSAPPSKVSIVSEYNEEASKPKQQYLEDLPPKFEDSESSGGSSRPPPSRQPTLTDAAKLIKLSDFNIDRFVSMPCFREAMITGFQAMGVLGIVTFLVHKNVGKSLNWSVGGFFLGNLVGWEQCRSLRRRSFEVMEKAKREKEERNRKKLAELSASHSKDENFAKFQEFNNRK</sequence>
<evidence type="ECO:0000256" key="3">
    <source>
        <dbReference type="ARBA" id="ARBA00017689"/>
    </source>
</evidence>